<keyword evidence="1" id="KW-1185">Reference proteome</keyword>
<dbReference type="Proteomes" id="UP000036681">
    <property type="component" value="Unplaced"/>
</dbReference>
<dbReference type="WBParaSite" id="ALUE_0002343901-mRNA-1">
    <property type="protein sequence ID" value="ALUE_0002343901-mRNA-1"/>
    <property type="gene ID" value="ALUE_0002343901"/>
</dbReference>
<name>A0A0M3IXG1_ASCLU</name>
<evidence type="ECO:0000313" key="1">
    <source>
        <dbReference type="Proteomes" id="UP000036681"/>
    </source>
</evidence>
<accession>A0A0M3IXG1</accession>
<protein>
    <submittedName>
        <fullName evidence="2">Uncharacterized protein</fullName>
    </submittedName>
</protein>
<dbReference type="AlphaFoldDB" id="A0A0M3IXG1"/>
<evidence type="ECO:0000313" key="2">
    <source>
        <dbReference type="WBParaSite" id="ALUE_0002343901-mRNA-1"/>
    </source>
</evidence>
<reference evidence="2" key="1">
    <citation type="submission" date="2017-02" db="UniProtKB">
        <authorList>
            <consortium name="WormBaseParasite"/>
        </authorList>
    </citation>
    <scope>IDENTIFICATION</scope>
</reference>
<proteinExistence type="predicted"/>
<organism evidence="1 2">
    <name type="scientific">Ascaris lumbricoides</name>
    <name type="common">Giant roundworm</name>
    <dbReference type="NCBI Taxonomy" id="6252"/>
    <lineage>
        <taxon>Eukaryota</taxon>
        <taxon>Metazoa</taxon>
        <taxon>Ecdysozoa</taxon>
        <taxon>Nematoda</taxon>
        <taxon>Chromadorea</taxon>
        <taxon>Rhabditida</taxon>
        <taxon>Spirurina</taxon>
        <taxon>Ascaridomorpha</taxon>
        <taxon>Ascaridoidea</taxon>
        <taxon>Ascarididae</taxon>
        <taxon>Ascaris</taxon>
    </lineage>
</organism>
<sequence>MWEECVTAADLSLFWNVTSALLKARSTVVYEANSLLMQAMMDAHLCDALANVLRRIALLPPL</sequence>